<protein>
    <submittedName>
        <fullName evidence="1">Uncharacterized protein</fullName>
    </submittedName>
</protein>
<organism evidence="1 2">
    <name type="scientific">Colletotrichum asianum</name>
    <dbReference type="NCBI Taxonomy" id="702518"/>
    <lineage>
        <taxon>Eukaryota</taxon>
        <taxon>Fungi</taxon>
        <taxon>Dikarya</taxon>
        <taxon>Ascomycota</taxon>
        <taxon>Pezizomycotina</taxon>
        <taxon>Sordariomycetes</taxon>
        <taxon>Hypocreomycetidae</taxon>
        <taxon>Glomerellales</taxon>
        <taxon>Glomerellaceae</taxon>
        <taxon>Colletotrichum</taxon>
        <taxon>Colletotrichum gloeosporioides species complex</taxon>
    </lineage>
</organism>
<evidence type="ECO:0000313" key="1">
    <source>
        <dbReference type="EMBL" id="KAF0328109.1"/>
    </source>
</evidence>
<accession>A0A8H3WJ69</accession>
<evidence type="ECO:0000313" key="2">
    <source>
        <dbReference type="Proteomes" id="UP000434172"/>
    </source>
</evidence>
<gene>
    <name evidence="1" type="ORF">GQ607_004589</name>
</gene>
<comment type="caution">
    <text evidence="1">The sequence shown here is derived from an EMBL/GenBank/DDBJ whole genome shotgun (WGS) entry which is preliminary data.</text>
</comment>
<dbReference type="Proteomes" id="UP000434172">
    <property type="component" value="Unassembled WGS sequence"/>
</dbReference>
<dbReference type="AlphaFoldDB" id="A0A8H3WJ69"/>
<sequence>MSFLQRGPFYVLNVGTGVNRLRRGTHTHTHPPDPTHSLTRLRSFASTDFCYWREPENPDERRTVCKQVASWGKGWHL</sequence>
<proteinExistence type="predicted"/>
<name>A0A8H3WJ69_9PEZI</name>
<reference evidence="1 2" key="1">
    <citation type="submission" date="2019-12" db="EMBL/GenBank/DDBJ databases">
        <title>A genome sequence resource for the geographically widespread anthracnose pathogen Colletotrichum asianum.</title>
        <authorList>
            <person name="Meng Y."/>
        </authorList>
    </citation>
    <scope>NUCLEOTIDE SEQUENCE [LARGE SCALE GENOMIC DNA]</scope>
    <source>
        <strain evidence="1 2">ICMP 18580</strain>
    </source>
</reference>
<keyword evidence="2" id="KW-1185">Reference proteome</keyword>
<dbReference type="EMBL" id="WOWK01000019">
    <property type="protein sequence ID" value="KAF0328109.1"/>
    <property type="molecule type" value="Genomic_DNA"/>
</dbReference>